<name>A0A4Y8WRB9_9PORP</name>
<dbReference type="InterPro" id="IPR002068">
    <property type="entry name" value="A-crystallin/Hsp20_dom"/>
</dbReference>
<dbReference type="PANTHER" id="PTHR11527">
    <property type="entry name" value="HEAT-SHOCK PROTEIN 20 FAMILY MEMBER"/>
    <property type="match status" value="1"/>
</dbReference>
<evidence type="ECO:0000313" key="4">
    <source>
        <dbReference type="Proteomes" id="UP000297225"/>
    </source>
</evidence>
<evidence type="ECO:0000313" key="3">
    <source>
        <dbReference type="EMBL" id="TFH95451.1"/>
    </source>
</evidence>
<evidence type="ECO:0000256" key="2">
    <source>
        <dbReference type="RuleBase" id="RU003616"/>
    </source>
</evidence>
<dbReference type="InterPro" id="IPR008978">
    <property type="entry name" value="HSP20-like_chaperone"/>
</dbReference>
<dbReference type="SUPFAM" id="SSF49764">
    <property type="entry name" value="HSP20-like chaperones"/>
    <property type="match status" value="1"/>
</dbReference>
<evidence type="ECO:0000256" key="1">
    <source>
        <dbReference type="PROSITE-ProRule" id="PRU00285"/>
    </source>
</evidence>
<dbReference type="PROSITE" id="PS01031">
    <property type="entry name" value="SHSP"/>
    <property type="match status" value="1"/>
</dbReference>
<protein>
    <submittedName>
        <fullName evidence="3">Hsp20/alpha crystallin family protein</fullName>
    </submittedName>
</protein>
<dbReference type="Gene3D" id="2.60.40.790">
    <property type="match status" value="1"/>
</dbReference>
<dbReference type="CDD" id="cd06464">
    <property type="entry name" value="ACD_sHsps-like"/>
    <property type="match status" value="1"/>
</dbReference>
<comment type="similarity">
    <text evidence="1 2">Belongs to the small heat shock protein (HSP20) family.</text>
</comment>
<dbReference type="EMBL" id="SPNC01000050">
    <property type="protein sequence ID" value="TFH95451.1"/>
    <property type="molecule type" value="Genomic_DNA"/>
</dbReference>
<dbReference type="STRING" id="1122973.GCA_000379925_02030"/>
<reference evidence="3 4" key="1">
    <citation type="submission" date="2019-03" db="EMBL/GenBank/DDBJ databases">
        <title>Porphyromonas levii Isolated from the Uterus of Dairy Cows.</title>
        <authorList>
            <person name="Francis A.M."/>
        </authorList>
    </citation>
    <scope>NUCLEOTIDE SEQUENCE [LARGE SCALE GENOMIC DNA]</scope>
    <source>
        <strain evidence="3 4">AF5678</strain>
    </source>
</reference>
<organism evidence="3 4">
    <name type="scientific">Porphyromonas levii</name>
    <dbReference type="NCBI Taxonomy" id="28114"/>
    <lineage>
        <taxon>Bacteria</taxon>
        <taxon>Pseudomonadati</taxon>
        <taxon>Bacteroidota</taxon>
        <taxon>Bacteroidia</taxon>
        <taxon>Bacteroidales</taxon>
        <taxon>Porphyromonadaceae</taxon>
        <taxon>Porphyromonas</taxon>
    </lineage>
</organism>
<dbReference type="Pfam" id="PF00011">
    <property type="entry name" value="HSP20"/>
    <property type="match status" value="1"/>
</dbReference>
<dbReference type="AlphaFoldDB" id="A0A4Y8WRB9"/>
<dbReference type="Proteomes" id="UP000297225">
    <property type="component" value="Unassembled WGS sequence"/>
</dbReference>
<dbReference type="InterPro" id="IPR031107">
    <property type="entry name" value="Small_HSP"/>
</dbReference>
<accession>A0A4Y8WRB9</accession>
<comment type="caution">
    <text evidence="3">The sequence shown here is derived from an EMBL/GenBank/DDBJ whole genome shotgun (WGS) entry which is preliminary data.</text>
</comment>
<sequence length="149" mass="16909">MDQLFDDNFVRPVATVKRSAAPMLNVMENEDAYTLQVAAPGFTREEVAVKLDEEEALVISIQKKSEKAVNDEASETQSESKEVTKVEEKPTRYLRREFTHQSFAQRLLLPEDADKENISAKMENGMLEVVIPKIKEEVKTPIERVITIG</sequence>
<keyword evidence="4" id="KW-1185">Reference proteome</keyword>
<dbReference type="OrthoDB" id="9814487at2"/>
<proteinExistence type="inferred from homology"/>
<gene>
    <name evidence="3" type="ORF">E4P47_04510</name>
</gene>